<dbReference type="Proteomes" id="UP000054874">
    <property type="component" value="Unassembled WGS sequence"/>
</dbReference>
<evidence type="ECO:0000313" key="1">
    <source>
        <dbReference type="EMBL" id="KSV59751.1"/>
    </source>
</evidence>
<comment type="caution">
    <text evidence="1">The sequence shown here is derived from an EMBL/GenBank/DDBJ whole genome shotgun (WGS) entry which is preliminary data.</text>
</comment>
<dbReference type="EMBL" id="LNAM01000097">
    <property type="protein sequence ID" value="KSV59751.1"/>
    <property type="molecule type" value="Genomic_DNA"/>
</dbReference>
<dbReference type="AlphaFoldDB" id="A0A0V8QGQ9"/>
<keyword evidence="2" id="KW-1185">Reference proteome</keyword>
<proteinExistence type="predicted"/>
<evidence type="ECO:0000313" key="2">
    <source>
        <dbReference type="Proteomes" id="UP000054874"/>
    </source>
</evidence>
<accession>A0A0V8QGQ9</accession>
<gene>
    <name evidence="1" type="ORF">ASU35_17975</name>
</gene>
<organism evidence="1 2">
    <name type="scientific">Acetivibrio ethanolgignens</name>
    <dbReference type="NCBI Taxonomy" id="290052"/>
    <lineage>
        <taxon>Bacteria</taxon>
        <taxon>Bacillati</taxon>
        <taxon>Bacillota</taxon>
        <taxon>Clostridia</taxon>
        <taxon>Eubacteriales</taxon>
        <taxon>Oscillospiraceae</taxon>
        <taxon>Acetivibrio</taxon>
    </lineage>
</organism>
<sequence>MFHINHLHQVFIVFVEVNRLIISFKFLFDQPGKNSSLTLVLPDFKLIWMIWKFEFSLEVFLGI</sequence>
<protein>
    <submittedName>
        <fullName evidence="1">Uncharacterized protein</fullName>
    </submittedName>
</protein>
<name>A0A0V8QGQ9_9FIRM</name>
<reference evidence="1 2" key="1">
    <citation type="submission" date="2015-11" db="EMBL/GenBank/DDBJ databases">
        <title>Butyribacter intestini gen. nov., sp. nov., a butyric acid-producing bacterium of the family Lachnospiraceae isolated from the human faeces.</title>
        <authorList>
            <person name="Zou Y."/>
            <person name="Xue W."/>
            <person name="Luo G."/>
            <person name="Lv M."/>
        </authorList>
    </citation>
    <scope>NUCLEOTIDE SEQUENCE [LARGE SCALE GENOMIC DNA]</scope>
    <source>
        <strain evidence="1 2">ACET-33324</strain>
    </source>
</reference>